<organism evidence="1 2">
    <name type="scientific">Meishania litoralis</name>
    <dbReference type="NCBI Taxonomy" id="3434685"/>
    <lineage>
        <taxon>Bacteria</taxon>
        <taxon>Pseudomonadati</taxon>
        <taxon>Bacteroidota</taxon>
        <taxon>Flavobacteriia</taxon>
        <taxon>Flavobacteriales</taxon>
        <taxon>Flavobacteriaceae</taxon>
        <taxon>Meishania</taxon>
    </lineage>
</organism>
<dbReference type="EMBL" id="JBHFPV010000002">
    <property type="protein sequence ID" value="MFH6603844.1"/>
    <property type="molecule type" value="Genomic_DNA"/>
</dbReference>
<evidence type="ECO:0000313" key="1">
    <source>
        <dbReference type="EMBL" id="MFH6603844.1"/>
    </source>
</evidence>
<reference evidence="1" key="1">
    <citation type="submission" date="2024-09" db="EMBL/GenBank/DDBJ databases">
        <authorList>
            <person name="Liu J."/>
        </authorList>
    </citation>
    <scope>NUCLEOTIDE SEQUENCE</scope>
    <source>
        <strain evidence="1">NBU2967</strain>
    </source>
</reference>
<keyword evidence="2" id="KW-1185">Reference proteome</keyword>
<proteinExistence type="predicted"/>
<accession>A0ACC7LJU3</accession>
<name>A0ACC7LJU3_9FLAO</name>
<comment type="caution">
    <text evidence="1">The sequence shown here is derived from an EMBL/GenBank/DDBJ whole genome shotgun (WGS) entry which is preliminary data.</text>
</comment>
<dbReference type="EC" id="3.-.-.-" evidence="1"/>
<sequence length="448" mass="50747">MKSKKRFLLAVFFILIIVIAYNYPKLNIISGYASKNMASSVFVAERSAGSIEENDNNVPLIKLADVEMRENTASATVFGLMERRTICRDGLGCVLINNNYDPKKNILRPNRNTVDSLAYYPFENRVTDNVFFDNVDYDLLEKAVDGAFANAEVQKTRTVLVAYKNKLLTERYADGFTPETPILGWSMTKSVLATLYGILEYQGRLNMNYRPFKELALVDSTGTDPREIITLDDLLRMSSGLAWNEDYTQISDVTKMLFLDEDMTQAQQETDFNPKDHGKVWNYSSGTSNLLSGILRKQFKNHQEYLDFPYSALIDKIGMYSMLVETDMAGNFVGSSYGWASTRDWAKFGLLYLNKGNWNGERLFDSQWVDYVTRPTPLSNGTYGAHFWLNANGKYPDVPKDLYSANGYQGQYVFIVPSKDLVVVRTGLAESPDFDVNGFLKEVLAAID</sequence>
<protein>
    <submittedName>
        <fullName evidence="1">Serine hydrolase domain-containing protein</fullName>
        <ecNumber evidence="1">3.-.-.-</ecNumber>
    </submittedName>
</protein>
<keyword evidence="1" id="KW-0378">Hydrolase</keyword>
<evidence type="ECO:0000313" key="2">
    <source>
        <dbReference type="Proteomes" id="UP001595191"/>
    </source>
</evidence>
<dbReference type="Proteomes" id="UP001595191">
    <property type="component" value="Unassembled WGS sequence"/>
</dbReference>
<gene>
    <name evidence="1" type="ORF">ACEZ3G_10185</name>
</gene>